<keyword evidence="8" id="KW-1185">Reference proteome</keyword>
<protein>
    <submittedName>
        <fullName evidence="7">Uncharacterized protein</fullName>
    </submittedName>
</protein>
<sequence>MQQIDDPTTTTNYHLKTEMNFAPYAPPPDERRQTNMSGESSKPDSVSNRQPKPYPSNPWSSYQQGGVVVDPSRVAAYCSPYEPKTSYTQQGPSAGPGSYTRSLGQDALYNSEPSRTATTRSYLNAEAYETRLGWRVDLLAALAYCTPFMGFIMLVFETKNDYIRIHAYQSLLTAIPLGFLHFLFLWSHFFQVLLLLIDLALYGWLGYHAYCSAETLDRDLLPIVGPVAEQWTSEE</sequence>
<feature type="transmembrane region" description="Helical" evidence="6">
    <location>
        <begin position="168"/>
        <end position="186"/>
    </location>
</feature>
<dbReference type="EMBL" id="PGCJ01001051">
    <property type="protein sequence ID" value="PLW10650.1"/>
    <property type="molecule type" value="Genomic_DNA"/>
</dbReference>
<dbReference type="PANTHER" id="PTHR36460">
    <property type="entry name" value="UPF0132 DOMAIN PROTEIN (AFU_ORTHOLOGUE AFUA_3G10255)"/>
    <property type="match status" value="1"/>
</dbReference>
<dbReference type="GO" id="GO:0016020">
    <property type="term" value="C:membrane"/>
    <property type="evidence" value="ECO:0007669"/>
    <property type="project" value="UniProtKB-SubCell"/>
</dbReference>
<evidence type="ECO:0000313" key="7">
    <source>
        <dbReference type="EMBL" id="PLW10650.1"/>
    </source>
</evidence>
<keyword evidence="2 6" id="KW-0812">Transmembrane</keyword>
<comment type="subcellular location">
    <subcellularLocation>
        <location evidence="1">Membrane</location>
        <topology evidence="1">Multi-pass membrane protein</topology>
    </subcellularLocation>
</comment>
<dbReference type="OrthoDB" id="5546837at2759"/>
<keyword evidence="4 6" id="KW-0472">Membrane</keyword>
<reference evidence="7 8" key="1">
    <citation type="submission" date="2017-11" db="EMBL/GenBank/DDBJ databases">
        <title>De novo assembly and phasing of dikaryotic genomes from two isolates of Puccinia coronata f. sp. avenae, the causal agent of oat crown rust.</title>
        <authorList>
            <person name="Miller M.E."/>
            <person name="Zhang Y."/>
            <person name="Omidvar V."/>
            <person name="Sperschneider J."/>
            <person name="Schwessinger B."/>
            <person name="Raley C."/>
            <person name="Palmer J.M."/>
            <person name="Garnica D."/>
            <person name="Upadhyaya N."/>
            <person name="Rathjen J."/>
            <person name="Taylor J.M."/>
            <person name="Park R.F."/>
            <person name="Dodds P.N."/>
            <person name="Hirsch C.D."/>
            <person name="Kianian S.F."/>
            <person name="Figueroa M."/>
        </authorList>
    </citation>
    <scope>NUCLEOTIDE SEQUENCE [LARGE SCALE GENOMIC DNA]</scope>
    <source>
        <strain evidence="7">12NC29</strain>
    </source>
</reference>
<comment type="caution">
    <text evidence="7">The sequence shown here is derived from an EMBL/GenBank/DDBJ whole genome shotgun (WGS) entry which is preliminary data.</text>
</comment>
<evidence type="ECO:0000256" key="2">
    <source>
        <dbReference type="ARBA" id="ARBA00022692"/>
    </source>
</evidence>
<evidence type="ECO:0000256" key="1">
    <source>
        <dbReference type="ARBA" id="ARBA00004141"/>
    </source>
</evidence>
<feature type="compositionally biased region" description="Polar residues" evidence="5">
    <location>
        <begin position="1"/>
        <end position="14"/>
    </location>
</feature>
<dbReference type="STRING" id="200324.A0A2N5SBM7"/>
<evidence type="ECO:0000256" key="5">
    <source>
        <dbReference type="SAM" id="MobiDB-lite"/>
    </source>
</evidence>
<keyword evidence="3 6" id="KW-1133">Transmembrane helix</keyword>
<organism evidence="7 8">
    <name type="scientific">Puccinia coronata f. sp. avenae</name>
    <dbReference type="NCBI Taxonomy" id="200324"/>
    <lineage>
        <taxon>Eukaryota</taxon>
        <taxon>Fungi</taxon>
        <taxon>Dikarya</taxon>
        <taxon>Basidiomycota</taxon>
        <taxon>Pucciniomycotina</taxon>
        <taxon>Pucciniomycetes</taxon>
        <taxon>Pucciniales</taxon>
        <taxon>Pucciniaceae</taxon>
        <taxon>Puccinia</taxon>
    </lineage>
</organism>
<evidence type="ECO:0000256" key="4">
    <source>
        <dbReference type="ARBA" id="ARBA00023136"/>
    </source>
</evidence>
<dbReference type="PANTHER" id="PTHR36460:SF1">
    <property type="entry name" value="UPF0132 DOMAIN PROTEIN (AFU_ORTHOLOGUE AFUA_3G10255)"/>
    <property type="match status" value="1"/>
</dbReference>
<feature type="region of interest" description="Disordered" evidence="5">
    <location>
        <begin position="1"/>
        <end position="65"/>
    </location>
</feature>
<evidence type="ECO:0000256" key="3">
    <source>
        <dbReference type="ARBA" id="ARBA00022989"/>
    </source>
</evidence>
<proteinExistence type="predicted"/>
<feature type="compositionally biased region" description="Polar residues" evidence="5">
    <location>
        <begin position="34"/>
        <end position="50"/>
    </location>
</feature>
<dbReference type="AlphaFoldDB" id="A0A2N5SBM7"/>
<name>A0A2N5SBM7_9BASI</name>
<dbReference type="Proteomes" id="UP000235388">
    <property type="component" value="Unassembled WGS sequence"/>
</dbReference>
<feature type="transmembrane region" description="Helical" evidence="6">
    <location>
        <begin position="138"/>
        <end position="156"/>
    </location>
</feature>
<accession>A0A2N5SBM7</accession>
<gene>
    <name evidence="7" type="ORF">PCANC_17816</name>
</gene>
<evidence type="ECO:0000313" key="8">
    <source>
        <dbReference type="Proteomes" id="UP000235388"/>
    </source>
</evidence>
<evidence type="ECO:0000256" key="6">
    <source>
        <dbReference type="SAM" id="Phobius"/>
    </source>
</evidence>
<feature type="transmembrane region" description="Helical" evidence="6">
    <location>
        <begin position="192"/>
        <end position="210"/>
    </location>
</feature>